<feature type="compositionally biased region" description="Basic and acidic residues" evidence="5">
    <location>
        <begin position="185"/>
        <end position="199"/>
    </location>
</feature>
<feature type="compositionally biased region" description="Basic and acidic residues" evidence="5">
    <location>
        <begin position="155"/>
        <end position="177"/>
    </location>
</feature>
<dbReference type="Proteomes" id="UP000308671">
    <property type="component" value="Unassembled WGS sequence"/>
</dbReference>
<dbReference type="InterPro" id="IPR036028">
    <property type="entry name" value="SH3-like_dom_sf"/>
</dbReference>
<dbReference type="Gene3D" id="3.30.60.90">
    <property type="match status" value="1"/>
</dbReference>
<feature type="compositionally biased region" description="Low complexity" evidence="5">
    <location>
        <begin position="260"/>
        <end position="269"/>
    </location>
</feature>
<feature type="region of interest" description="Disordered" evidence="5">
    <location>
        <begin position="313"/>
        <end position="525"/>
    </location>
</feature>
<keyword evidence="8" id="KW-1185">Reference proteome</keyword>
<evidence type="ECO:0000313" key="7">
    <source>
        <dbReference type="EMBL" id="THV54306.1"/>
    </source>
</evidence>
<dbReference type="PROSITE" id="PS00518">
    <property type="entry name" value="ZF_RING_1"/>
    <property type="match status" value="1"/>
</dbReference>
<feature type="domain" description="RING-type" evidence="6">
    <location>
        <begin position="18"/>
        <end position="74"/>
    </location>
</feature>
<name>A0A4V6T734_9HELO</name>
<dbReference type="GO" id="GO:0016567">
    <property type="term" value="P:protein ubiquitination"/>
    <property type="evidence" value="ECO:0007669"/>
    <property type="project" value="TreeGrafter"/>
</dbReference>
<dbReference type="SMART" id="SM00184">
    <property type="entry name" value="RING"/>
    <property type="match status" value="1"/>
</dbReference>
<feature type="region of interest" description="Disordered" evidence="5">
    <location>
        <begin position="155"/>
        <end position="275"/>
    </location>
</feature>
<evidence type="ECO:0000256" key="2">
    <source>
        <dbReference type="ARBA" id="ARBA00022771"/>
    </source>
</evidence>
<dbReference type="Gene3D" id="2.30.30.40">
    <property type="entry name" value="SH3 Domains"/>
    <property type="match status" value="1"/>
</dbReference>
<evidence type="ECO:0000313" key="8">
    <source>
        <dbReference type="Proteomes" id="UP000308671"/>
    </source>
</evidence>
<proteinExistence type="predicted"/>
<evidence type="ECO:0000259" key="6">
    <source>
        <dbReference type="PROSITE" id="PS50089"/>
    </source>
</evidence>
<dbReference type="SUPFAM" id="SSF57850">
    <property type="entry name" value="RING/U-box"/>
    <property type="match status" value="2"/>
</dbReference>
<dbReference type="GO" id="GO:0005634">
    <property type="term" value="C:nucleus"/>
    <property type="evidence" value="ECO:0007669"/>
    <property type="project" value="TreeGrafter"/>
</dbReference>
<keyword evidence="2 4" id="KW-0863">Zinc-finger</keyword>
<dbReference type="FunFam" id="3.30.60.90:FF:000039">
    <property type="entry name" value="Uncharacterized protein"/>
    <property type="match status" value="1"/>
</dbReference>
<keyword evidence="3" id="KW-0862">Zinc</keyword>
<evidence type="ECO:0000256" key="3">
    <source>
        <dbReference type="ARBA" id="ARBA00022833"/>
    </source>
</evidence>
<sequence>MDSASENRGLDLEKELTCSICTEVLYQPLTLLDCLHTFCGSCLKEWFSWQLVSVNNAHTPIPPGGTPYTCPSCRAPVRDTKHSSTIATLLDMFLARSPEKGRTADEKEEVAAKYKAGDEVLPKWEQRDRSSRERRLEDEDRRLMDEVRDLSLREVGVESSEARRERRRRERDGERSHSSRHHSSRDHSRDNRNADDTDRRRRREEHHERRRARQGTSALRPEPDRSDSEGRRRGYSETESIRRHEETSRSAARQIEHQSSLRSLISSSDIDSREMEEEILRQIREEGLLDGIDLENIDVNQEDQISERIAEAFRRRQEERSRPDLARRSESDTVDRRRRSPRASLTDSGRETSGDDAPRTTRRRRNQSSSPRSGSLSNEQSRPPPSISAVHASHLDVGLNSGGRRRQRTLSAPRSSTAPVPVIMPETRPAARSQTDLSTIPRTSSVQTSQPFRAHARRSTDSNVRRMSESSTSREPQPQTGSATRIPNSTVAASPSESTPRTSSNSLLERSHSDDMPELPDIPDVPAPLSIRANAPADIFVASAVPASVPYMDESLIPAPLSPHTPTHLALFDKAAALASGSRPSSSHSVGSRPRTQLYPEPSILCRRCQKTHIEYEVHYNCSNCLRGNYNICLSCYRSGAGCLHWFGFGYSAWTNWENQMQAGKIPQSADRPHMLTANRYLAPKMAAGGADGRKTLTTEDPQKRLQSGAFCASCLAWTNECYWRCDLCNHGDWGFCNLCVNQGRSCTHSLLPLTYKPSESYTPPLSPMHDQQLPQSATILQGPGVVDVGNFKPLTFSTNCDICRYPIQPSSTRYHCYSCTSAVPDTQPGDYDICTTCYPKLVTSRRISVENGHNGWRRCLQGHRMVIVGFEDDRGGQRRVIVQDLVGGHSLDIEPMLYPSADHTAPELQKWSWGQDNDTFVRLVTTDPSKVAPTSVPGLAIERSFPPDGGIGMSSLAIWSWWPAEGASDELMFPKGAEVRECKDVNGDWFWGCYMGAKGLFPAPYVRVLEDEIPGV</sequence>
<protein>
    <recommendedName>
        <fullName evidence="6">RING-type domain-containing protein</fullName>
    </recommendedName>
</protein>
<accession>A0A4V6T734</accession>
<dbReference type="GO" id="GO:0004842">
    <property type="term" value="F:ubiquitin-protein transferase activity"/>
    <property type="evidence" value="ECO:0007669"/>
    <property type="project" value="TreeGrafter"/>
</dbReference>
<dbReference type="FunFam" id="2.30.30.40:FF:000313">
    <property type="entry name" value="SH3 domain protein"/>
    <property type="match status" value="1"/>
</dbReference>
<dbReference type="GO" id="GO:0008270">
    <property type="term" value="F:zinc ion binding"/>
    <property type="evidence" value="ECO:0007669"/>
    <property type="project" value="UniProtKB-KW"/>
</dbReference>
<dbReference type="InterPro" id="IPR017907">
    <property type="entry name" value="Znf_RING_CS"/>
</dbReference>
<dbReference type="InterPro" id="IPR052256">
    <property type="entry name" value="E3_ubiquitin-ligase_CHFR"/>
</dbReference>
<feature type="compositionally biased region" description="Polar residues" evidence="5">
    <location>
        <begin position="409"/>
        <end position="418"/>
    </location>
</feature>
<dbReference type="OrthoDB" id="1305878at2759"/>
<feature type="compositionally biased region" description="Basic and acidic residues" evidence="5">
    <location>
        <begin position="458"/>
        <end position="468"/>
    </location>
</feature>
<dbReference type="AlphaFoldDB" id="A0A4V6T734"/>
<feature type="compositionally biased region" description="Polar residues" evidence="5">
    <location>
        <begin position="432"/>
        <end position="451"/>
    </location>
</feature>
<dbReference type="InterPro" id="IPR043145">
    <property type="entry name" value="Znf_ZZ_sf"/>
</dbReference>
<dbReference type="InterPro" id="IPR001841">
    <property type="entry name" value="Znf_RING"/>
</dbReference>
<reference evidence="7 8" key="1">
    <citation type="submission" date="2017-12" db="EMBL/GenBank/DDBJ databases">
        <title>Comparative genomics of Botrytis spp.</title>
        <authorList>
            <person name="Valero-Jimenez C.A."/>
            <person name="Tapia P."/>
            <person name="Veloso J."/>
            <person name="Silva-Moreno E."/>
            <person name="Staats M."/>
            <person name="Valdes J.H."/>
            <person name="Van Kan J.A.L."/>
        </authorList>
    </citation>
    <scope>NUCLEOTIDE SEQUENCE [LARGE SCALE GENOMIC DNA]</scope>
    <source>
        <strain evidence="7 8">MUCL435</strain>
    </source>
</reference>
<evidence type="ECO:0000256" key="5">
    <source>
        <dbReference type="SAM" id="MobiDB-lite"/>
    </source>
</evidence>
<keyword evidence="1" id="KW-0479">Metal-binding</keyword>
<dbReference type="InterPro" id="IPR018957">
    <property type="entry name" value="Znf_C3HC4_RING-type"/>
</dbReference>
<evidence type="ECO:0000256" key="1">
    <source>
        <dbReference type="ARBA" id="ARBA00022723"/>
    </source>
</evidence>
<dbReference type="Pfam" id="PF00097">
    <property type="entry name" value="zf-C3HC4"/>
    <property type="match status" value="1"/>
</dbReference>
<feature type="region of interest" description="Disordered" evidence="5">
    <location>
        <begin position="286"/>
        <end position="305"/>
    </location>
</feature>
<gene>
    <name evidence="7" type="ORF">BGAL_0030g00380</name>
</gene>
<feature type="compositionally biased region" description="Polar residues" evidence="5">
    <location>
        <begin position="469"/>
        <end position="508"/>
    </location>
</feature>
<dbReference type="EMBL" id="PQXL01000030">
    <property type="protein sequence ID" value="THV54306.1"/>
    <property type="molecule type" value="Genomic_DNA"/>
</dbReference>
<feature type="compositionally biased region" description="Basic and acidic residues" evidence="5">
    <location>
        <begin position="221"/>
        <end position="248"/>
    </location>
</feature>
<organism evidence="7 8">
    <name type="scientific">Botrytis galanthina</name>
    <dbReference type="NCBI Taxonomy" id="278940"/>
    <lineage>
        <taxon>Eukaryota</taxon>
        <taxon>Fungi</taxon>
        <taxon>Dikarya</taxon>
        <taxon>Ascomycota</taxon>
        <taxon>Pezizomycotina</taxon>
        <taxon>Leotiomycetes</taxon>
        <taxon>Helotiales</taxon>
        <taxon>Sclerotiniaceae</taxon>
        <taxon>Botrytis</taxon>
    </lineage>
</organism>
<dbReference type="GO" id="GO:0006511">
    <property type="term" value="P:ubiquitin-dependent protein catabolic process"/>
    <property type="evidence" value="ECO:0007669"/>
    <property type="project" value="TreeGrafter"/>
</dbReference>
<dbReference type="PANTHER" id="PTHR16079:SF4">
    <property type="entry name" value="E3 UBIQUITIN-PROTEIN LIGASE CHFR"/>
    <property type="match status" value="1"/>
</dbReference>
<feature type="compositionally biased region" description="Basic residues" evidence="5">
    <location>
        <begin position="200"/>
        <end position="213"/>
    </location>
</feature>
<evidence type="ECO:0000256" key="4">
    <source>
        <dbReference type="PROSITE-ProRule" id="PRU00175"/>
    </source>
</evidence>
<dbReference type="PROSITE" id="PS50089">
    <property type="entry name" value="ZF_RING_2"/>
    <property type="match status" value="1"/>
</dbReference>
<feature type="compositionally biased region" description="Basic and acidic residues" evidence="5">
    <location>
        <begin position="348"/>
        <end position="359"/>
    </location>
</feature>
<dbReference type="Gene3D" id="3.30.40.10">
    <property type="entry name" value="Zinc/RING finger domain, C3HC4 (zinc finger)"/>
    <property type="match status" value="1"/>
</dbReference>
<feature type="compositionally biased region" description="Low complexity" evidence="5">
    <location>
        <begin position="367"/>
        <end position="378"/>
    </location>
</feature>
<comment type="caution">
    <text evidence="7">The sequence shown here is derived from an EMBL/GenBank/DDBJ whole genome shotgun (WGS) entry which is preliminary data.</text>
</comment>
<dbReference type="InterPro" id="IPR013083">
    <property type="entry name" value="Znf_RING/FYVE/PHD"/>
</dbReference>
<dbReference type="PANTHER" id="PTHR16079">
    <property type="entry name" value="UBIQUITIN LIGASE PROTEIN CHFR"/>
    <property type="match status" value="1"/>
</dbReference>
<feature type="compositionally biased region" description="Basic and acidic residues" evidence="5">
    <location>
        <begin position="313"/>
        <end position="335"/>
    </location>
</feature>
<dbReference type="SUPFAM" id="SSF50044">
    <property type="entry name" value="SH3-domain"/>
    <property type="match status" value="1"/>
</dbReference>
<dbReference type="FunFam" id="3.30.40.10:FF:000861">
    <property type="entry name" value="SH3 domain protein (AFU_orthologue AFUA_2G13880)"/>
    <property type="match status" value="1"/>
</dbReference>